<dbReference type="Proteomes" id="UP000807504">
    <property type="component" value="Unassembled WGS sequence"/>
</dbReference>
<gene>
    <name evidence="1" type="ORF">HNY73_001156</name>
</gene>
<accession>A0A8T0G4M9</accession>
<evidence type="ECO:0000313" key="2">
    <source>
        <dbReference type="Proteomes" id="UP000807504"/>
    </source>
</evidence>
<comment type="caution">
    <text evidence="1">The sequence shown here is derived from an EMBL/GenBank/DDBJ whole genome shotgun (WGS) entry which is preliminary data.</text>
</comment>
<reference evidence="1" key="1">
    <citation type="journal article" date="2020" name="bioRxiv">
        <title>Chromosome-level reference genome of the European wasp spider Argiope bruennichi: a resource for studies on range expansion and evolutionary adaptation.</title>
        <authorList>
            <person name="Sheffer M.M."/>
            <person name="Hoppe A."/>
            <person name="Krehenwinkel H."/>
            <person name="Uhl G."/>
            <person name="Kuss A.W."/>
            <person name="Jensen L."/>
            <person name="Jensen C."/>
            <person name="Gillespie R.G."/>
            <person name="Hoff K.J."/>
            <person name="Prost S."/>
        </authorList>
    </citation>
    <scope>NUCLEOTIDE SEQUENCE</scope>
</reference>
<reference evidence="1" key="2">
    <citation type="submission" date="2020-06" db="EMBL/GenBank/DDBJ databases">
        <authorList>
            <person name="Sheffer M."/>
        </authorList>
    </citation>
    <scope>NUCLEOTIDE SEQUENCE</scope>
</reference>
<sequence>MEESKPPQIDENFPPELLEFIGQKKKKKVSDFYLLDWSLSKLLKKNEIISNDKPNELSALNVENDLSFQSLKKNKKKRSNIDELPSSITDSVSSTIDAIEISLIPRRTDNNADYTYEVLLKRVFDIMREKYPNRDVELKKSTTD</sequence>
<name>A0A8T0G4M9_ARGBR</name>
<protein>
    <submittedName>
        <fullName evidence="1">Uncharacterized protein</fullName>
    </submittedName>
</protein>
<keyword evidence="2" id="KW-1185">Reference proteome</keyword>
<proteinExistence type="predicted"/>
<dbReference type="EMBL" id="JABXBU010000001">
    <property type="protein sequence ID" value="KAF8796819.1"/>
    <property type="molecule type" value="Genomic_DNA"/>
</dbReference>
<evidence type="ECO:0000313" key="1">
    <source>
        <dbReference type="EMBL" id="KAF8796819.1"/>
    </source>
</evidence>
<organism evidence="1 2">
    <name type="scientific">Argiope bruennichi</name>
    <name type="common">Wasp spider</name>
    <name type="synonym">Aranea bruennichi</name>
    <dbReference type="NCBI Taxonomy" id="94029"/>
    <lineage>
        <taxon>Eukaryota</taxon>
        <taxon>Metazoa</taxon>
        <taxon>Ecdysozoa</taxon>
        <taxon>Arthropoda</taxon>
        <taxon>Chelicerata</taxon>
        <taxon>Arachnida</taxon>
        <taxon>Araneae</taxon>
        <taxon>Araneomorphae</taxon>
        <taxon>Entelegynae</taxon>
        <taxon>Araneoidea</taxon>
        <taxon>Araneidae</taxon>
        <taxon>Argiope</taxon>
    </lineage>
</organism>
<dbReference type="AlphaFoldDB" id="A0A8T0G4M9"/>